<evidence type="ECO:0000256" key="2">
    <source>
        <dbReference type="SAM" id="Phobius"/>
    </source>
</evidence>
<keyword evidence="5" id="KW-1185">Reference proteome</keyword>
<feature type="transmembrane region" description="Helical" evidence="2">
    <location>
        <begin position="150"/>
        <end position="169"/>
    </location>
</feature>
<evidence type="ECO:0000313" key="5">
    <source>
        <dbReference type="Proteomes" id="UP000281553"/>
    </source>
</evidence>
<reference evidence="4 5" key="1">
    <citation type="submission" date="2018-11" db="EMBL/GenBank/DDBJ databases">
        <authorList>
            <consortium name="Pathogen Informatics"/>
        </authorList>
    </citation>
    <scope>NUCLEOTIDE SEQUENCE [LARGE SCALE GENOMIC DNA]</scope>
</reference>
<feature type="compositionally biased region" description="Low complexity" evidence="1">
    <location>
        <begin position="76"/>
        <end position="88"/>
    </location>
</feature>
<name>A0A3P7MC70_DIBLA</name>
<dbReference type="InterPro" id="IPR003887">
    <property type="entry name" value="LEM_dom"/>
</dbReference>
<dbReference type="SMART" id="SM00540">
    <property type="entry name" value="LEM"/>
    <property type="match status" value="1"/>
</dbReference>
<dbReference type="InterPro" id="IPR011015">
    <property type="entry name" value="LEM/LEM-like_dom_sf"/>
</dbReference>
<dbReference type="AlphaFoldDB" id="A0A3P7MC70"/>
<accession>A0A3P7MC70</accession>
<evidence type="ECO:0000259" key="3">
    <source>
        <dbReference type="PROSITE" id="PS50954"/>
    </source>
</evidence>
<proteinExistence type="predicted"/>
<organism evidence="4 5">
    <name type="scientific">Dibothriocephalus latus</name>
    <name type="common">Fish tapeworm</name>
    <name type="synonym">Diphyllobothrium latum</name>
    <dbReference type="NCBI Taxonomy" id="60516"/>
    <lineage>
        <taxon>Eukaryota</taxon>
        <taxon>Metazoa</taxon>
        <taxon>Spiralia</taxon>
        <taxon>Lophotrochozoa</taxon>
        <taxon>Platyhelminthes</taxon>
        <taxon>Cestoda</taxon>
        <taxon>Eucestoda</taxon>
        <taxon>Diphyllobothriidea</taxon>
        <taxon>Diphyllobothriidae</taxon>
        <taxon>Dibothriocephalus</taxon>
    </lineage>
</organism>
<dbReference type="SUPFAM" id="SSF63451">
    <property type="entry name" value="LEM domain"/>
    <property type="match status" value="1"/>
</dbReference>
<evidence type="ECO:0000256" key="1">
    <source>
        <dbReference type="SAM" id="MobiDB-lite"/>
    </source>
</evidence>
<feature type="domain" description="LEM" evidence="3">
    <location>
        <begin position="22"/>
        <end position="66"/>
    </location>
</feature>
<dbReference type="Proteomes" id="UP000281553">
    <property type="component" value="Unassembled WGS sequence"/>
</dbReference>
<feature type="region of interest" description="Disordered" evidence="1">
    <location>
        <begin position="74"/>
        <end position="116"/>
    </location>
</feature>
<dbReference type="EMBL" id="UYRU01071499">
    <property type="protein sequence ID" value="VDN21103.1"/>
    <property type="molecule type" value="Genomic_DNA"/>
</dbReference>
<gene>
    <name evidence="4" type="ORF">DILT_LOCUS13757</name>
</gene>
<dbReference type="CDD" id="cd12934">
    <property type="entry name" value="LEM"/>
    <property type="match status" value="1"/>
</dbReference>
<evidence type="ECO:0000313" key="4">
    <source>
        <dbReference type="EMBL" id="VDN21103.1"/>
    </source>
</evidence>
<dbReference type="Gene3D" id="1.10.720.40">
    <property type="match status" value="1"/>
</dbReference>
<protein>
    <recommendedName>
        <fullName evidence="3">LEM domain-containing protein</fullName>
    </recommendedName>
</protein>
<keyword evidence="2" id="KW-1133">Transmembrane helix</keyword>
<dbReference type="PROSITE" id="PS50954">
    <property type="entry name" value="LEM"/>
    <property type="match status" value="1"/>
</dbReference>
<dbReference type="Pfam" id="PF03020">
    <property type="entry name" value="LEM"/>
    <property type="match status" value="1"/>
</dbReference>
<keyword evidence="2" id="KW-0812">Transmembrane</keyword>
<dbReference type="OrthoDB" id="118234at2759"/>
<keyword evidence="2" id="KW-0472">Membrane</keyword>
<sequence length="192" mass="21534">MTGYDFHDNLAEAVFLFIRSILETQMDLTDEELRTELSKYMTAVPPVTATTRVLLFNKLQKFLEADENEKTAVEEASASVNFTSSTSSQRTASPKKTEKTTSGGKGDVISTSNSSNSSLFETENYRIRRFPATEMPEYPGGRLSAPNWRCILLLFLLCIVSGLALMFFYSDPFYHNPVTDFAAQISHSINKK</sequence>